<feature type="transmembrane region" description="Helical" evidence="2">
    <location>
        <begin position="413"/>
        <end position="435"/>
    </location>
</feature>
<dbReference type="PANTHER" id="PTHR34219:SF1">
    <property type="entry name" value="PEPSY DOMAIN-CONTAINING PROTEIN"/>
    <property type="match status" value="1"/>
</dbReference>
<dbReference type="InterPro" id="IPR005625">
    <property type="entry name" value="PepSY-ass_TM"/>
</dbReference>
<feature type="transmembrane region" description="Helical" evidence="2">
    <location>
        <begin position="459"/>
        <end position="484"/>
    </location>
</feature>
<evidence type="ECO:0000256" key="1">
    <source>
        <dbReference type="SAM" id="MobiDB-lite"/>
    </source>
</evidence>
<feature type="transmembrane region" description="Helical" evidence="2">
    <location>
        <begin position="224"/>
        <end position="245"/>
    </location>
</feature>
<dbReference type="AlphaFoldDB" id="A0A2T0UGR2"/>
<dbReference type="Pfam" id="PF03929">
    <property type="entry name" value="PepSY_TM"/>
    <property type="match status" value="1"/>
</dbReference>
<feature type="region of interest" description="Disordered" evidence="1">
    <location>
        <begin position="1"/>
        <end position="35"/>
    </location>
</feature>
<evidence type="ECO:0000313" key="4">
    <source>
        <dbReference type="Proteomes" id="UP000237822"/>
    </source>
</evidence>
<sequence>MSVIDDPSRPTTAPPEPEPTAPEPPTPEPTAARPAVARGRHTGLFRAFWRWHFYASVIVIPVLLTLAITGLIYLFRFQIEPALNSELMRVQAPAGETVLPYEMQRYSVSQAYPDDQIVSMTEPSAADESTRFTLTTADEETRDVFVDPYTAKVLGGLNPDTTLSGTAIRIHADLMAGRTGELIMELGACWALIMAITGYYLFFKGRRARKRQRDKGARGARLRWTHAGIGSFVGVGLLLLIVSGLPWTGVWGAQVQGLLTKTGQSFWSQDEGALSNPTSTLDESLPHSHHVVPWAQEKSPVPDSDPGAAGTAGSEGAEGGEVSVANVDTAVTVAARTGLERPLTVAFPRDESGVFSVIGYAFNDPAKERTVHIDQYGANVASTYGYDDYPALAKVVSQGIALHEGRRFGTVNMILTTVFCLAVIAACITGPVMWWRRRPRGTGSLGAPRGRMPLASSPWLAVGVVALGVFLPVLGVSLALVLLLDRLVLSRLPATRRFFA</sequence>
<comment type="caution">
    <text evidence="3">The sequence shown here is derived from an EMBL/GenBank/DDBJ whole genome shotgun (WGS) entry which is preliminary data.</text>
</comment>
<keyword evidence="4" id="KW-1185">Reference proteome</keyword>
<dbReference type="RefSeq" id="WP_106297938.1">
    <property type="nucleotide sequence ID" value="NZ_PVTI01000016.1"/>
</dbReference>
<dbReference type="Proteomes" id="UP000237822">
    <property type="component" value="Unassembled WGS sequence"/>
</dbReference>
<reference evidence="3 4" key="1">
    <citation type="submission" date="2018-03" db="EMBL/GenBank/DDBJ databases">
        <title>Genomic Encyclopedia of Archaeal and Bacterial Type Strains, Phase II (KMG-II): from individual species to whole genera.</title>
        <authorList>
            <person name="Goeker M."/>
        </authorList>
    </citation>
    <scope>NUCLEOTIDE SEQUENCE [LARGE SCALE GENOMIC DNA]</scope>
    <source>
        <strain evidence="3 4">ATCC BAA-1496</strain>
    </source>
</reference>
<feature type="transmembrane region" description="Helical" evidence="2">
    <location>
        <begin position="182"/>
        <end position="203"/>
    </location>
</feature>
<keyword evidence="2" id="KW-0472">Membrane</keyword>
<protein>
    <submittedName>
        <fullName evidence="3">Putative iron-regulated membrane protein</fullName>
    </submittedName>
</protein>
<dbReference type="PANTHER" id="PTHR34219">
    <property type="entry name" value="IRON-REGULATED INNER MEMBRANE PROTEIN-RELATED"/>
    <property type="match status" value="1"/>
</dbReference>
<dbReference type="EMBL" id="PVTI01000016">
    <property type="protein sequence ID" value="PRY57140.1"/>
    <property type="molecule type" value="Genomic_DNA"/>
</dbReference>
<feature type="transmembrane region" description="Helical" evidence="2">
    <location>
        <begin position="53"/>
        <end position="75"/>
    </location>
</feature>
<feature type="compositionally biased region" description="Low complexity" evidence="1">
    <location>
        <begin position="307"/>
        <end position="321"/>
    </location>
</feature>
<evidence type="ECO:0000256" key="2">
    <source>
        <dbReference type="SAM" id="Phobius"/>
    </source>
</evidence>
<feature type="compositionally biased region" description="Pro residues" evidence="1">
    <location>
        <begin position="12"/>
        <end position="28"/>
    </location>
</feature>
<gene>
    <name evidence="3" type="ORF">BCF74_11662</name>
</gene>
<name>A0A2T0UGR2_9MICO</name>
<keyword evidence="2" id="KW-1133">Transmembrane helix</keyword>
<dbReference type="OrthoDB" id="9791166at2"/>
<feature type="region of interest" description="Disordered" evidence="1">
    <location>
        <begin position="296"/>
        <end position="321"/>
    </location>
</feature>
<accession>A0A2T0UGR2</accession>
<evidence type="ECO:0000313" key="3">
    <source>
        <dbReference type="EMBL" id="PRY57140.1"/>
    </source>
</evidence>
<proteinExistence type="predicted"/>
<organism evidence="3 4">
    <name type="scientific">Knoellia remsis</name>
    <dbReference type="NCBI Taxonomy" id="407159"/>
    <lineage>
        <taxon>Bacteria</taxon>
        <taxon>Bacillati</taxon>
        <taxon>Actinomycetota</taxon>
        <taxon>Actinomycetes</taxon>
        <taxon>Micrococcales</taxon>
        <taxon>Intrasporangiaceae</taxon>
        <taxon>Knoellia</taxon>
    </lineage>
</organism>
<keyword evidence="2" id="KW-0812">Transmembrane</keyword>